<name>A0A8T0FWY6_ARGBR</name>
<proteinExistence type="predicted"/>
<keyword evidence="2" id="KW-1185">Reference proteome</keyword>
<protein>
    <submittedName>
        <fullName evidence="1">Uncharacterized protein</fullName>
    </submittedName>
</protein>
<comment type="caution">
    <text evidence="1">The sequence shown here is derived from an EMBL/GenBank/DDBJ whole genome shotgun (WGS) entry which is preliminary data.</text>
</comment>
<organism evidence="1 2">
    <name type="scientific">Argiope bruennichi</name>
    <name type="common">Wasp spider</name>
    <name type="synonym">Aranea bruennichi</name>
    <dbReference type="NCBI Taxonomy" id="94029"/>
    <lineage>
        <taxon>Eukaryota</taxon>
        <taxon>Metazoa</taxon>
        <taxon>Ecdysozoa</taxon>
        <taxon>Arthropoda</taxon>
        <taxon>Chelicerata</taxon>
        <taxon>Arachnida</taxon>
        <taxon>Araneae</taxon>
        <taxon>Araneomorphae</taxon>
        <taxon>Entelegynae</taxon>
        <taxon>Araneoidea</taxon>
        <taxon>Araneidae</taxon>
        <taxon>Argiope</taxon>
    </lineage>
</organism>
<dbReference type="EMBL" id="JABXBU010000001">
    <property type="protein sequence ID" value="KAF8795591.1"/>
    <property type="molecule type" value="Genomic_DNA"/>
</dbReference>
<accession>A0A8T0FWY6</accession>
<sequence length="150" mass="16920">MPIYFTENSSEHAADQEEKAQLLIIKFYNQNTSNVSEAFRTYRWMENLRKTPVKGMLCKLEEDVASGRGRCATDPATVTIATAEASENSSSAIVCGSSIARALDIPWATVRMTLHKIPKLYPLKIYFVRPLTCHYLHVSISPCIFWKGCK</sequence>
<gene>
    <name evidence="1" type="ORF">HNY73_000079</name>
</gene>
<dbReference type="AlphaFoldDB" id="A0A8T0FWY6"/>
<reference evidence="1" key="2">
    <citation type="submission" date="2020-06" db="EMBL/GenBank/DDBJ databases">
        <authorList>
            <person name="Sheffer M."/>
        </authorList>
    </citation>
    <scope>NUCLEOTIDE SEQUENCE</scope>
</reference>
<evidence type="ECO:0000313" key="2">
    <source>
        <dbReference type="Proteomes" id="UP000807504"/>
    </source>
</evidence>
<evidence type="ECO:0000313" key="1">
    <source>
        <dbReference type="EMBL" id="KAF8795591.1"/>
    </source>
</evidence>
<reference evidence="1" key="1">
    <citation type="journal article" date="2020" name="bioRxiv">
        <title>Chromosome-level reference genome of the European wasp spider Argiope bruennichi: a resource for studies on range expansion and evolutionary adaptation.</title>
        <authorList>
            <person name="Sheffer M.M."/>
            <person name="Hoppe A."/>
            <person name="Krehenwinkel H."/>
            <person name="Uhl G."/>
            <person name="Kuss A.W."/>
            <person name="Jensen L."/>
            <person name="Jensen C."/>
            <person name="Gillespie R.G."/>
            <person name="Hoff K.J."/>
            <person name="Prost S."/>
        </authorList>
    </citation>
    <scope>NUCLEOTIDE SEQUENCE</scope>
</reference>
<dbReference type="Proteomes" id="UP000807504">
    <property type="component" value="Unassembled WGS sequence"/>
</dbReference>